<feature type="region of interest" description="Disordered" evidence="1">
    <location>
        <begin position="77"/>
        <end position="123"/>
    </location>
</feature>
<gene>
    <name evidence="2" type="ORF">EV421DRAFT_1743229</name>
</gene>
<feature type="compositionally biased region" description="Polar residues" evidence="1">
    <location>
        <begin position="106"/>
        <end position="117"/>
    </location>
</feature>
<protein>
    <submittedName>
        <fullName evidence="2">Uncharacterized protein</fullName>
    </submittedName>
</protein>
<feature type="compositionally biased region" description="Basic and acidic residues" evidence="1">
    <location>
        <begin position="77"/>
        <end position="86"/>
    </location>
</feature>
<comment type="caution">
    <text evidence="2">The sequence shown here is derived from an EMBL/GenBank/DDBJ whole genome shotgun (WGS) entry which is preliminary data.</text>
</comment>
<organism evidence="2 3">
    <name type="scientific">Armillaria borealis</name>
    <dbReference type="NCBI Taxonomy" id="47425"/>
    <lineage>
        <taxon>Eukaryota</taxon>
        <taxon>Fungi</taxon>
        <taxon>Dikarya</taxon>
        <taxon>Basidiomycota</taxon>
        <taxon>Agaricomycotina</taxon>
        <taxon>Agaricomycetes</taxon>
        <taxon>Agaricomycetidae</taxon>
        <taxon>Agaricales</taxon>
        <taxon>Marasmiineae</taxon>
        <taxon>Physalacriaceae</taxon>
        <taxon>Armillaria</taxon>
    </lineage>
</organism>
<proteinExistence type="predicted"/>
<dbReference type="EMBL" id="JAUEPT010000117">
    <property type="protein sequence ID" value="KAK0431325.1"/>
    <property type="molecule type" value="Genomic_DNA"/>
</dbReference>
<reference evidence="2" key="1">
    <citation type="submission" date="2023-06" db="EMBL/GenBank/DDBJ databases">
        <authorList>
            <consortium name="Lawrence Berkeley National Laboratory"/>
            <person name="Ahrendt S."/>
            <person name="Sahu N."/>
            <person name="Indic B."/>
            <person name="Wong-Bajracharya J."/>
            <person name="Merenyi Z."/>
            <person name="Ke H.-M."/>
            <person name="Monk M."/>
            <person name="Kocsube S."/>
            <person name="Drula E."/>
            <person name="Lipzen A."/>
            <person name="Balint B."/>
            <person name="Henrissat B."/>
            <person name="Andreopoulos B."/>
            <person name="Martin F.M."/>
            <person name="Harder C.B."/>
            <person name="Rigling D."/>
            <person name="Ford K.L."/>
            <person name="Foster G.D."/>
            <person name="Pangilinan J."/>
            <person name="Papanicolaou A."/>
            <person name="Barry K."/>
            <person name="LaButti K."/>
            <person name="Viragh M."/>
            <person name="Koriabine M."/>
            <person name="Yan M."/>
            <person name="Riley R."/>
            <person name="Champramary S."/>
            <person name="Plett K.L."/>
            <person name="Tsai I.J."/>
            <person name="Slot J."/>
            <person name="Sipos G."/>
            <person name="Plett J."/>
            <person name="Nagy L.G."/>
            <person name="Grigoriev I.V."/>
        </authorList>
    </citation>
    <scope>NUCLEOTIDE SEQUENCE</scope>
    <source>
        <strain evidence="2">FPL87.14</strain>
    </source>
</reference>
<dbReference type="Proteomes" id="UP001175226">
    <property type="component" value="Unassembled WGS sequence"/>
</dbReference>
<feature type="compositionally biased region" description="Basic and acidic residues" evidence="1">
    <location>
        <begin position="95"/>
        <end position="105"/>
    </location>
</feature>
<dbReference type="AlphaFoldDB" id="A0AA39IWV1"/>
<name>A0AA39IWV1_9AGAR</name>
<evidence type="ECO:0000313" key="2">
    <source>
        <dbReference type="EMBL" id="KAK0431325.1"/>
    </source>
</evidence>
<sequence length="190" mass="21761">MLGRRRGWSVGALEFRQVMRLIEDRRTGRKKGAYPDKAEFWKFSMVTYKGWEAMRNEDVMNRRGCCLEISHSTEDVAHDSSWRESPLEESSGAAHSEKSSEHGCSSDDQCITINPRPSSSSHSFMSHIVHPVHTSHVEARQGMWDMRLRMTAAYYRGTNLALISHGQFIHLDTHRSNPSGWRTKGESHSE</sequence>
<accession>A0AA39IWV1</accession>
<evidence type="ECO:0000313" key="3">
    <source>
        <dbReference type="Proteomes" id="UP001175226"/>
    </source>
</evidence>
<evidence type="ECO:0000256" key="1">
    <source>
        <dbReference type="SAM" id="MobiDB-lite"/>
    </source>
</evidence>
<keyword evidence="3" id="KW-1185">Reference proteome</keyword>